<feature type="domain" description="GST C-terminal" evidence="7">
    <location>
        <begin position="90"/>
        <end position="210"/>
    </location>
</feature>
<dbReference type="SFLD" id="SFLDS00019">
    <property type="entry name" value="Glutathione_Transferase_(cytos"/>
    <property type="match status" value="1"/>
</dbReference>
<evidence type="ECO:0000256" key="5">
    <source>
        <dbReference type="ARBA" id="ARBA00047960"/>
    </source>
</evidence>
<feature type="domain" description="GST N-terminal" evidence="6">
    <location>
        <begin position="2"/>
        <end position="88"/>
    </location>
</feature>
<dbReference type="STRING" id="299467.A0A443RVV4"/>
<dbReference type="PROSITE" id="PS50404">
    <property type="entry name" value="GST_NTER"/>
    <property type="match status" value="1"/>
</dbReference>
<dbReference type="SFLD" id="SFLDG00363">
    <property type="entry name" value="AMPS_(cytGST):_Alpha-__Mu-__Pi"/>
    <property type="match status" value="1"/>
</dbReference>
<accession>A0A443RVV4</accession>
<protein>
    <recommendedName>
        <fullName evidence="3">glutathione transferase</fullName>
        <ecNumber evidence="3">2.5.1.18</ecNumber>
    </recommendedName>
</protein>
<sequence length="222" mass="26243">MSKILFGYWDARGFGEPIRHLLHYANVDFEDKRYSLVTTPFSSVEWNDDKFNLGLDFPNLPYLFDGDVKLTQSMAILRYLARKFKLDGETEEEKIRLDLAEQELCDFRLRLVRVAYADRKDYEKVKNEYLKELPAKFELLSKFLGNKMFVIGDKVKYVDFLLYEVLDFHKILKSSCLNEFENLQSYLLRFECLPAIKKYMNSGTFKRLPINALYANFGGNRE</sequence>
<evidence type="ECO:0000256" key="3">
    <source>
        <dbReference type="ARBA" id="ARBA00012452"/>
    </source>
</evidence>
<dbReference type="PRINTS" id="PR01267">
    <property type="entry name" value="GSTRNSFRASEM"/>
</dbReference>
<reference evidence="8 9" key="1">
    <citation type="journal article" date="2018" name="Gigascience">
        <title>Genomes of trombidid mites reveal novel predicted allergens and laterally-transferred genes associated with secondary metabolism.</title>
        <authorList>
            <person name="Dong X."/>
            <person name="Chaisiri K."/>
            <person name="Xia D."/>
            <person name="Armstrong S.D."/>
            <person name="Fang Y."/>
            <person name="Donnelly M.J."/>
            <person name="Kadowaki T."/>
            <person name="McGarry J.W."/>
            <person name="Darby A.C."/>
            <person name="Makepeace B.L."/>
        </authorList>
    </citation>
    <scope>NUCLEOTIDE SEQUENCE [LARGE SCALE GENOMIC DNA]</scope>
    <source>
        <strain evidence="8">UoL-UT</strain>
    </source>
</reference>
<comment type="catalytic activity">
    <reaction evidence="5">
        <text>RX + glutathione = an S-substituted glutathione + a halide anion + H(+)</text>
        <dbReference type="Rhea" id="RHEA:16437"/>
        <dbReference type="ChEBI" id="CHEBI:15378"/>
        <dbReference type="ChEBI" id="CHEBI:16042"/>
        <dbReference type="ChEBI" id="CHEBI:17792"/>
        <dbReference type="ChEBI" id="CHEBI:57925"/>
        <dbReference type="ChEBI" id="CHEBI:90779"/>
        <dbReference type="EC" id="2.5.1.18"/>
    </reaction>
</comment>
<dbReference type="EMBL" id="NCKV01025622">
    <property type="protein sequence ID" value="RWS19491.1"/>
    <property type="molecule type" value="Genomic_DNA"/>
</dbReference>
<evidence type="ECO:0000256" key="4">
    <source>
        <dbReference type="ARBA" id="ARBA00022679"/>
    </source>
</evidence>
<evidence type="ECO:0000313" key="9">
    <source>
        <dbReference type="Proteomes" id="UP000288716"/>
    </source>
</evidence>
<dbReference type="InterPro" id="IPR040079">
    <property type="entry name" value="Glutathione_S-Trfase"/>
</dbReference>
<dbReference type="InterPro" id="IPR050213">
    <property type="entry name" value="GST_superfamily"/>
</dbReference>
<evidence type="ECO:0000259" key="7">
    <source>
        <dbReference type="PROSITE" id="PS50405"/>
    </source>
</evidence>
<dbReference type="PANTHER" id="PTHR11571">
    <property type="entry name" value="GLUTATHIONE S-TRANSFERASE"/>
    <property type="match status" value="1"/>
</dbReference>
<comment type="caution">
    <text evidence="8">The sequence shown here is derived from an EMBL/GenBank/DDBJ whole genome shotgun (WGS) entry which is preliminary data.</text>
</comment>
<dbReference type="FunFam" id="1.20.1050.10:FF:000003">
    <property type="entry name" value="Glutathione S-transferase 2"/>
    <property type="match status" value="1"/>
</dbReference>
<dbReference type="SUPFAM" id="SSF47616">
    <property type="entry name" value="GST C-terminal domain-like"/>
    <property type="match status" value="1"/>
</dbReference>
<dbReference type="InterPro" id="IPR010987">
    <property type="entry name" value="Glutathione-S-Trfase_C-like"/>
</dbReference>
<evidence type="ECO:0000256" key="2">
    <source>
        <dbReference type="ARBA" id="ARBA00005861"/>
    </source>
</evidence>
<evidence type="ECO:0000259" key="6">
    <source>
        <dbReference type="PROSITE" id="PS50404"/>
    </source>
</evidence>
<dbReference type="Gene3D" id="1.20.1050.10">
    <property type="match status" value="1"/>
</dbReference>
<dbReference type="PANTHER" id="PTHR11571:SF222">
    <property type="entry name" value="GLUTATHIONE TRANSFERASE"/>
    <property type="match status" value="1"/>
</dbReference>
<dbReference type="EC" id="2.5.1.18" evidence="3"/>
<proteinExistence type="inferred from homology"/>
<dbReference type="InterPro" id="IPR004046">
    <property type="entry name" value="GST_C"/>
</dbReference>
<evidence type="ECO:0000256" key="1">
    <source>
        <dbReference type="ARBA" id="ARBA00003701"/>
    </source>
</evidence>
<comment type="function">
    <text evidence="1">Conjugation of reduced glutathione to a wide number of exogenous and endogenous hydrophobic electrophiles.</text>
</comment>
<comment type="similarity">
    <text evidence="2">Belongs to the GST superfamily. Mu family.</text>
</comment>
<name>A0A443RVV4_9ACAR</name>
<dbReference type="GO" id="GO:0004364">
    <property type="term" value="F:glutathione transferase activity"/>
    <property type="evidence" value="ECO:0007669"/>
    <property type="project" value="UniProtKB-EC"/>
</dbReference>
<dbReference type="SFLD" id="SFLDG01205">
    <property type="entry name" value="AMPS.1"/>
    <property type="match status" value="1"/>
</dbReference>
<dbReference type="SUPFAM" id="SSF52833">
    <property type="entry name" value="Thioredoxin-like"/>
    <property type="match status" value="1"/>
</dbReference>
<dbReference type="InterPro" id="IPR003081">
    <property type="entry name" value="GST_mu"/>
</dbReference>
<evidence type="ECO:0000313" key="8">
    <source>
        <dbReference type="EMBL" id="RWS19491.1"/>
    </source>
</evidence>
<dbReference type="PROSITE" id="PS50405">
    <property type="entry name" value="GST_CTER"/>
    <property type="match status" value="1"/>
</dbReference>
<dbReference type="GO" id="GO:0006749">
    <property type="term" value="P:glutathione metabolic process"/>
    <property type="evidence" value="ECO:0007669"/>
    <property type="project" value="TreeGrafter"/>
</dbReference>
<dbReference type="GO" id="GO:0042802">
    <property type="term" value="F:identical protein binding"/>
    <property type="evidence" value="ECO:0007669"/>
    <property type="project" value="UniProtKB-ARBA"/>
</dbReference>
<keyword evidence="4 8" id="KW-0808">Transferase</keyword>
<dbReference type="AlphaFoldDB" id="A0A443RVV4"/>
<keyword evidence="9" id="KW-1185">Reference proteome</keyword>
<gene>
    <name evidence="8" type="ORF">B4U80_00456</name>
</gene>
<organism evidence="8 9">
    <name type="scientific">Leptotrombidium deliense</name>
    <dbReference type="NCBI Taxonomy" id="299467"/>
    <lineage>
        <taxon>Eukaryota</taxon>
        <taxon>Metazoa</taxon>
        <taxon>Ecdysozoa</taxon>
        <taxon>Arthropoda</taxon>
        <taxon>Chelicerata</taxon>
        <taxon>Arachnida</taxon>
        <taxon>Acari</taxon>
        <taxon>Acariformes</taxon>
        <taxon>Trombidiformes</taxon>
        <taxon>Prostigmata</taxon>
        <taxon>Anystina</taxon>
        <taxon>Parasitengona</taxon>
        <taxon>Trombiculoidea</taxon>
        <taxon>Trombiculidae</taxon>
        <taxon>Leptotrombidium</taxon>
    </lineage>
</organism>
<dbReference type="Proteomes" id="UP000288716">
    <property type="component" value="Unassembled WGS sequence"/>
</dbReference>
<dbReference type="InterPro" id="IPR036282">
    <property type="entry name" value="Glutathione-S-Trfase_C_sf"/>
</dbReference>
<dbReference type="VEuPathDB" id="VectorBase:LDEU012549"/>
<dbReference type="Gene3D" id="3.40.30.10">
    <property type="entry name" value="Glutaredoxin"/>
    <property type="match status" value="1"/>
</dbReference>
<dbReference type="InterPro" id="IPR036249">
    <property type="entry name" value="Thioredoxin-like_sf"/>
</dbReference>
<dbReference type="Pfam" id="PF14497">
    <property type="entry name" value="GST_C_3"/>
    <property type="match status" value="1"/>
</dbReference>
<dbReference type="Pfam" id="PF02798">
    <property type="entry name" value="GST_N"/>
    <property type="match status" value="1"/>
</dbReference>
<dbReference type="OrthoDB" id="414243at2759"/>
<dbReference type="InterPro" id="IPR004045">
    <property type="entry name" value="Glutathione_S-Trfase_N"/>
</dbReference>